<evidence type="ECO:0000256" key="2">
    <source>
        <dbReference type="RuleBase" id="RU000461"/>
    </source>
</evidence>
<dbReference type="PRINTS" id="PR00359">
    <property type="entry name" value="BP450"/>
</dbReference>
<evidence type="ECO:0000256" key="1">
    <source>
        <dbReference type="ARBA" id="ARBA00010617"/>
    </source>
</evidence>
<keyword evidence="2" id="KW-0560">Oxidoreductase</keyword>
<keyword evidence="2" id="KW-0503">Monooxygenase</keyword>
<keyword evidence="2" id="KW-0408">Iron</keyword>
<dbReference type="PANTHER" id="PTHR46696:SF1">
    <property type="entry name" value="CYTOCHROME P450 YJIB-RELATED"/>
    <property type="match status" value="1"/>
</dbReference>
<reference evidence="4" key="1">
    <citation type="journal article" date="2019" name="Int. J. Syst. Evol. Microbiol.">
        <title>The Global Catalogue of Microorganisms (GCM) 10K type strain sequencing project: providing services to taxonomists for standard genome sequencing and annotation.</title>
        <authorList>
            <consortium name="The Broad Institute Genomics Platform"/>
            <consortium name="The Broad Institute Genome Sequencing Center for Infectious Disease"/>
            <person name="Wu L."/>
            <person name="Ma J."/>
        </authorList>
    </citation>
    <scope>NUCLEOTIDE SEQUENCE [LARGE SCALE GENOMIC DNA]</scope>
    <source>
        <strain evidence="4">CCUG 59778</strain>
    </source>
</reference>
<dbReference type="Pfam" id="PF00067">
    <property type="entry name" value="p450"/>
    <property type="match status" value="1"/>
</dbReference>
<dbReference type="SUPFAM" id="SSF48264">
    <property type="entry name" value="Cytochrome P450"/>
    <property type="match status" value="1"/>
</dbReference>
<evidence type="ECO:0000313" key="3">
    <source>
        <dbReference type="EMBL" id="MFC5286676.1"/>
    </source>
</evidence>
<dbReference type="Proteomes" id="UP001596157">
    <property type="component" value="Unassembled WGS sequence"/>
</dbReference>
<sequence>MLSKYWFFTDEYTQDPYPFLAHARRERPVSLVETPNGVRAWLVTRYDDVRAVLADERASRDITRLYAALAAQVGQELTPAPEISHHLANSDPPRHTPLRRAISFAFTTRRVERLRPRIAATVEQILDAVEDEGGADLVPTLAEPLPIITVAQLMGVPDADWPRFLRWSDVVQHTDPTDPNGLLDKNTRELSEYMAALIAARRATPADDLLSALVHAEEDKRLTDAEVLSTTFALMVGGNDTTRNLLSGSVAALLAHPGHAARLAAEPELAPQAVEELVRYLSPVNSALQRVTTAELPVGGTTIPAGELVILSLASANRDEEQFPQCPHALDFDRPRTQHVSWGHGVHRCLGSHLAKAQTEIALTALFRRFPDIRLAVPPEKLRYAPGISVRPLVSLPVTV</sequence>
<comment type="similarity">
    <text evidence="1 2">Belongs to the cytochrome P450 family.</text>
</comment>
<dbReference type="InterPro" id="IPR036396">
    <property type="entry name" value="Cyt_P450_sf"/>
</dbReference>
<dbReference type="RefSeq" id="WP_378245035.1">
    <property type="nucleotide sequence ID" value="NZ_JBHSKF010000002.1"/>
</dbReference>
<gene>
    <name evidence="3" type="ORF">ACFPM7_06400</name>
</gene>
<organism evidence="3 4">
    <name type="scientific">Actinokineospora guangxiensis</name>
    <dbReference type="NCBI Taxonomy" id="1490288"/>
    <lineage>
        <taxon>Bacteria</taxon>
        <taxon>Bacillati</taxon>
        <taxon>Actinomycetota</taxon>
        <taxon>Actinomycetes</taxon>
        <taxon>Pseudonocardiales</taxon>
        <taxon>Pseudonocardiaceae</taxon>
        <taxon>Actinokineospora</taxon>
    </lineage>
</organism>
<protein>
    <submittedName>
        <fullName evidence="3">Cytochrome P450</fullName>
    </submittedName>
</protein>
<dbReference type="PROSITE" id="PS00086">
    <property type="entry name" value="CYTOCHROME_P450"/>
    <property type="match status" value="1"/>
</dbReference>
<dbReference type="InterPro" id="IPR017972">
    <property type="entry name" value="Cyt_P450_CS"/>
</dbReference>
<keyword evidence="2" id="KW-0349">Heme</keyword>
<dbReference type="Gene3D" id="1.10.630.10">
    <property type="entry name" value="Cytochrome P450"/>
    <property type="match status" value="1"/>
</dbReference>
<accession>A0ABW0EIX6</accession>
<keyword evidence="2" id="KW-0479">Metal-binding</keyword>
<dbReference type="EMBL" id="JBHSKF010000002">
    <property type="protein sequence ID" value="MFC5286676.1"/>
    <property type="molecule type" value="Genomic_DNA"/>
</dbReference>
<dbReference type="InterPro" id="IPR002397">
    <property type="entry name" value="Cyt_P450_B"/>
</dbReference>
<dbReference type="InterPro" id="IPR001128">
    <property type="entry name" value="Cyt_P450"/>
</dbReference>
<name>A0ABW0EIX6_9PSEU</name>
<dbReference type="CDD" id="cd11029">
    <property type="entry name" value="CYP107-like"/>
    <property type="match status" value="1"/>
</dbReference>
<evidence type="ECO:0000313" key="4">
    <source>
        <dbReference type="Proteomes" id="UP001596157"/>
    </source>
</evidence>
<keyword evidence="4" id="KW-1185">Reference proteome</keyword>
<proteinExistence type="inferred from homology"/>
<comment type="caution">
    <text evidence="3">The sequence shown here is derived from an EMBL/GenBank/DDBJ whole genome shotgun (WGS) entry which is preliminary data.</text>
</comment>
<dbReference type="PANTHER" id="PTHR46696">
    <property type="entry name" value="P450, PUTATIVE (EUROFUNG)-RELATED"/>
    <property type="match status" value="1"/>
</dbReference>